<dbReference type="EMBL" id="LAZR01030495">
    <property type="protein sequence ID" value="KKL56437.1"/>
    <property type="molecule type" value="Genomic_DNA"/>
</dbReference>
<protein>
    <submittedName>
        <fullName evidence="1">Uncharacterized protein</fullName>
    </submittedName>
</protein>
<organism evidence="1">
    <name type="scientific">marine sediment metagenome</name>
    <dbReference type="NCBI Taxonomy" id="412755"/>
    <lineage>
        <taxon>unclassified sequences</taxon>
        <taxon>metagenomes</taxon>
        <taxon>ecological metagenomes</taxon>
    </lineage>
</organism>
<comment type="caution">
    <text evidence="1">The sequence shown here is derived from an EMBL/GenBank/DDBJ whole genome shotgun (WGS) entry which is preliminary data.</text>
</comment>
<dbReference type="AlphaFoldDB" id="A0A0F9FZ87"/>
<evidence type="ECO:0000313" key="1">
    <source>
        <dbReference type="EMBL" id="KKL56437.1"/>
    </source>
</evidence>
<proteinExistence type="predicted"/>
<name>A0A0F9FZ87_9ZZZZ</name>
<gene>
    <name evidence="1" type="ORF">LCGC14_2245420</name>
</gene>
<reference evidence="1" key="1">
    <citation type="journal article" date="2015" name="Nature">
        <title>Complex archaea that bridge the gap between prokaryotes and eukaryotes.</title>
        <authorList>
            <person name="Spang A."/>
            <person name="Saw J.H."/>
            <person name="Jorgensen S.L."/>
            <person name="Zaremba-Niedzwiedzka K."/>
            <person name="Martijn J."/>
            <person name="Lind A.E."/>
            <person name="van Eijk R."/>
            <person name="Schleper C."/>
            <person name="Guy L."/>
            <person name="Ettema T.J."/>
        </authorList>
    </citation>
    <scope>NUCLEOTIDE SEQUENCE</scope>
</reference>
<sequence length="84" mass="10350">MTRWERFYRALGGTGTEVPPFTSTRLRWWHVSSHLAWFLLRTGFLSRDPDLPLPKAGYFVNYRWQWRFWRGPYRDCLERDGRLR</sequence>
<accession>A0A0F9FZ87</accession>